<dbReference type="SMART" id="SM00287">
    <property type="entry name" value="SH3b"/>
    <property type="match status" value="2"/>
</dbReference>
<dbReference type="EMBL" id="CP000837">
    <property type="protein sequence ID" value="ADE32388.1"/>
    <property type="molecule type" value="Genomic_DNA"/>
</dbReference>
<gene>
    <name evidence="4" type="ordered locus">SSGZ1_1932</name>
</gene>
<dbReference type="SMR" id="D5AEZ5"/>
<dbReference type="KEGG" id="ssw:SSGZ1_1932"/>
<dbReference type="HOGENOM" id="CLU_080441_0_0_9"/>
<dbReference type="Gene3D" id="2.30.30.40">
    <property type="entry name" value="SH3 Domains"/>
    <property type="match status" value="2"/>
</dbReference>
<dbReference type="InterPro" id="IPR038765">
    <property type="entry name" value="Papain-like_cys_pep_sf"/>
</dbReference>
<dbReference type="EC" id="3.5.1.28" evidence="2"/>
<evidence type="ECO:0000313" key="4">
    <source>
        <dbReference type="EMBL" id="ADE32388.1"/>
    </source>
</evidence>
<accession>D5AEZ5</accession>
<evidence type="ECO:0000259" key="3">
    <source>
        <dbReference type="PROSITE" id="PS50911"/>
    </source>
</evidence>
<dbReference type="Pfam" id="PF05257">
    <property type="entry name" value="CHAP"/>
    <property type="match status" value="1"/>
</dbReference>
<dbReference type="Gene3D" id="3.90.1720.10">
    <property type="entry name" value="endopeptidase domain like (from Nostoc punctiforme)"/>
    <property type="match status" value="1"/>
</dbReference>
<evidence type="ECO:0000313" key="5">
    <source>
        <dbReference type="Proteomes" id="UP000002359"/>
    </source>
</evidence>
<reference evidence="4 5" key="1">
    <citation type="journal article" date="2009" name="J. Infect. Dis.">
        <title>Clinical, experimental, and genomic differences between intermediately pathogenic, highly pathogenic, and epidemic Streptococcus suis.</title>
        <authorList>
            <person name="Ye C."/>
            <person name="Zheng H."/>
            <person name="Zhang J."/>
            <person name="Jing H."/>
            <person name="Wang L."/>
            <person name="Xiong Y."/>
            <person name="Wang W."/>
            <person name="Zhou Z."/>
            <person name="Sun Q."/>
            <person name="Luo X."/>
            <person name="Du H."/>
            <person name="Gottschalk M."/>
            <person name="Xu J."/>
        </authorList>
    </citation>
    <scope>NUCLEOTIDE SEQUENCE [LARGE SCALE GENOMIC DNA]</scope>
    <source>
        <strain evidence="4 5">GZ1</strain>
    </source>
</reference>
<dbReference type="Proteomes" id="UP000002359">
    <property type="component" value="Chromosome"/>
</dbReference>
<dbReference type="PATRIC" id="fig|423211.3.peg.1901"/>
<organism evidence="4 5">
    <name type="scientific">Streptococcus suis (strain GZ1)</name>
    <dbReference type="NCBI Taxonomy" id="423211"/>
    <lineage>
        <taxon>Bacteria</taxon>
        <taxon>Bacillati</taxon>
        <taxon>Bacillota</taxon>
        <taxon>Bacilli</taxon>
        <taxon>Lactobacillales</taxon>
        <taxon>Streptococcaceae</taxon>
        <taxon>Streptococcus</taxon>
    </lineage>
</organism>
<proteinExistence type="predicted"/>
<evidence type="ECO:0000256" key="1">
    <source>
        <dbReference type="ARBA" id="ARBA00001561"/>
    </source>
</evidence>
<protein>
    <recommendedName>
        <fullName evidence="2">N-acetylmuramoyl-L-alanine amidase</fullName>
        <ecNumber evidence="2">3.5.1.28</ecNumber>
    </recommendedName>
</protein>
<dbReference type="PROSITE" id="PS50911">
    <property type="entry name" value="CHAP"/>
    <property type="match status" value="1"/>
</dbReference>
<dbReference type="InterPro" id="IPR003646">
    <property type="entry name" value="SH3-like_bac-type"/>
</dbReference>
<comment type="catalytic activity">
    <reaction evidence="1">
        <text>Hydrolyzes the link between N-acetylmuramoyl residues and L-amino acid residues in certain cell-wall glycopeptides.</text>
        <dbReference type="EC" id="3.5.1.28"/>
    </reaction>
</comment>
<dbReference type="SUPFAM" id="SSF54001">
    <property type="entry name" value="Cysteine proteinases"/>
    <property type="match status" value="1"/>
</dbReference>
<dbReference type="InterPro" id="IPR007921">
    <property type="entry name" value="CHAP_dom"/>
</dbReference>
<dbReference type="AlphaFoldDB" id="D5AEZ5"/>
<feature type="domain" description="Peptidase C51" evidence="3">
    <location>
        <begin position="49"/>
        <end position="168"/>
    </location>
</feature>
<dbReference type="Pfam" id="PF08460">
    <property type="entry name" value="SH3_5"/>
    <property type="match status" value="2"/>
</dbReference>
<sequence>MGGTRDTSTSTTQGEIMKTFLRRKGIACQLLAAIFIVGINLQSPPSASANARGDDYPYTAVDAVDPWRLYTRQCTSFVAFRLSTVNGFTLPPAYGDANVWGHRAKQEGYQVNMTPAVGAVAWWETPMHVAWVSAVNGDTVEIEEYNYGVRYTYGRRVIPKNAVSGYIHFKNLGAGTTNSQPALAPSGTYTFTSQLAIKSQASLSSPTLDYYYAGESVRYDKVLEDDGQRWISYISYSGARRYIAIQPTITQSTNNSLPASGSYTIQSYSSVRNNPSLSSPEITFYGAGSVVRYDKVITAEGRTWISYISYSGARRYIAIS</sequence>
<name>D5AEZ5_STRGZ</name>
<evidence type="ECO:0000256" key="2">
    <source>
        <dbReference type="ARBA" id="ARBA00011901"/>
    </source>
</evidence>
<dbReference type="GO" id="GO:0008745">
    <property type="term" value="F:N-acetylmuramoyl-L-alanine amidase activity"/>
    <property type="evidence" value="ECO:0007669"/>
    <property type="project" value="UniProtKB-EC"/>
</dbReference>